<dbReference type="EMBL" id="BAAAHG010000030">
    <property type="protein sequence ID" value="GAA0918671.1"/>
    <property type="molecule type" value="Genomic_DNA"/>
</dbReference>
<feature type="region of interest" description="Disordered" evidence="1">
    <location>
        <begin position="1"/>
        <end position="67"/>
    </location>
</feature>
<reference evidence="2 3" key="1">
    <citation type="journal article" date="2019" name="Int. J. Syst. Evol. Microbiol.">
        <title>The Global Catalogue of Microorganisms (GCM) 10K type strain sequencing project: providing services to taxonomists for standard genome sequencing and annotation.</title>
        <authorList>
            <consortium name="The Broad Institute Genomics Platform"/>
            <consortium name="The Broad Institute Genome Sequencing Center for Infectious Disease"/>
            <person name="Wu L."/>
            <person name="Ma J."/>
        </authorList>
    </citation>
    <scope>NUCLEOTIDE SEQUENCE [LARGE SCALE GENOMIC DNA]</scope>
    <source>
        <strain evidence="2 3">JCM 10673</strain>
    </source>
</reference>
<sequence length="67" mass="7463">MPTQNIENGSRHGGRKVKGKIHGEQVTHAREFKSRCTGTAEVRYGTHRSGSEDPEMKNSAPEQDLRS</sequence>
<evidence type="ECO:0000256" key="1">
    <source>
        <dbReference type="SAM" id="MobiDB-lite"/>
    </source>
</evidence>
<name>A0ABN1NXE8_9ACTN</name>
<feature type="compositionally biased region" description="Basic and acidic residues" evidence="1">
    <location>
        <begin position="21"/>
        <end position="34"/>
    </location>
</feature>
<gene>
    <name evidence="2" type="ORF">GCM10009549_36430</name>
</gene>
<accession>A0ABN1NXE8</accession>
<evidence type="ECO:0000313" key="2">
    <source>
        <dbReference type="EMBL" id="GAA0918671.1"/>
    </source>
</evidence>
<evidence type="ECO:0000313" key="3">
    <source>
        <dbReference type="Proteomes" id="UP001501005"/>
    </source>
</evidence>
<dbReference type="Proteomes" id="UP001501005">
    <property type="component" value="Unassembled WGS sequence"/>
</dbReference>
<protein>
    <submittedName>
        <fullName evidence="2">Uncharacterized protein</fullName>
    </submittedName>
</protein>
<organism evidence="2 3">
    <name type="scientific">Streptomyces thermoalcalitolerans</name>
    <dbReference type="NCBI Taxonomy" id="65605"/>
    <lineage>
        <taxon>Bacteria</taxon>
        <taxon>Bacillati</taxon>
        <taxon>Actinomycetota</taxon>
        <taxon>Actinomycetes</taxon>
        <taxon>Kitasatosporales</taxon>
        <taxon>Streptomycetaceae</taxon>
        <taxon>Streptomyces</taxon>
    </lineage>
</organism>
<comment type="caution">
    <text evidence="2">The sequence shown here is derived from an EMBL/GenBank/DDBJ whole genome shotgun (WGS) entry which is preliminary data.</text>
</comment>
<proteinExistence type="predicted"/>
<keyword evidence="3" id="KW-1185">Reference proteome</keyword>